<proteinExistence type="predicted"/>
<reference evidence="1" key="1">
    <citation type="journal article" date="2014" name="Int. J. Syst. Evol. Microbiol.">
        <title>Complete genome sequence of Corynebacterium casei LMG S-19264T (=DSM 44701T), isolated from a smear-ripened cheese.</title>
        <authorList>
            <consortium name="US DOE Joint Genome Institute (JGI-PGF)"/>
            <person name="Walter F."/>
            <person name="Albersmeier A."/>
            <person name="Kalinowski J."/>
            <person name="Ruckert C."/>
        </authorList>
    </citation>
    <scope>NUCLEOTIDE SEQUENCE</scope>
    <source>
        <strain evidence="1">KCTC 12988</strain>
    </source>
</reference>
<sequence length="309" mass="36168">MKTTELREVIACLPKGRTLYRYAKDDYAFRLLGRAVQSCATLEELRASPYGKLLEKPVVKDCMARGSSAQWFGPGFGAYREGQQTYRLSLDEWGGDGQQWSWRQTTRPGKSLVLQLNLTGRHHELMVGMLGDKEYDPFHFSCHPARKGRNATLAWARLDFDLETREALIEEIQTDRLRDVRALMRERPCKECGRIHWHGYRLDARQVKRFWEEEMKHHEAIWSEAILMASLEFLFGEIGVEKVFYHTFELGCRLKGITETRPPKSLYTSLPKKFCFRETGEIPAFLRGSRFRRRELKKVAEDSRFFVMD</sequence>
<gene>
    <name evidence="1" type="ORF">GCM10007100_22610</name>
</gene>
<comment type="caution">
    <text evidence="1">The sequence shown here is derived from an EMBL/GenBank/DDBJ whole genome shotgun (WGS) entry which is preliminary data.</text>
</comment>
<evidence type="ECO:0000313" key="2">
    <source>
        <dbReference type="Proteomes" id="UP000644507"/>
    </source>
</evidence>
<accession>A0A918TQJ8</accession>
<keyword evidence="2" id="KW-1185">Reference proteome</keyword>
<dbReference type="Proteomes" id="UP000644507">
    <property type="component" value="Unassembled WGS sequence"/>
</dbReference>
<organism evidence="1 2">
    <name type="scientific">Roseibacillus persicicus</name>
    <dbReference type="NCBI Taxonomy" id="454148"/>
    <lineage>
        <taxon>Bacteria</taxon>
        <taxon>Pseudomonadati</taxon>
        <taxon>Verrucomicrobiota</taxon>
        <taxon>Verrucomicrobiia</taxon>
        <taxon>Verrucomicrobiales</taxon>
        <taxon>Verrucomicrobiaceae</taxon>
        <taxon>Roseibacillus</taxon>
    </lineage>
</organism>
<reference evidence="1" key="2">
    <citation type="submission" date="2020-09" db="EMBL/GenBank/DDBJ databases">
        <authorList>
            <person name="Sun Q."/>
            <person name="Kim S."/>
        </authorList>
    </citation>
    <scope>NUCLEOTIDE SEQUENCE</scope>
    <source>
        <strain evidence="1">KCTC 12988</strain>
    </source>
</reference>
<evidence type="ECO:0000313" key="1">
    <source>
        <dbReference type="EMBL" id="GHC55492.1"/>
    </source>
</evidence>
<protein>
    <submittedName>
        <fullName evidence="1">Uncharacterized protein</fullName>
    </submittedName>
</protein>
<dbReference type="RefSeq" id="WP_189570071.1">
    <property type="nucleotide sequence ID" value="NZ_BMXI01000009.1"/>
</dbReference>
<dbReference type="AlphaFoldDB" id="A0A918TQJ8"/>
<name>A0A918TQJ8_9BACT</name>
<dbReference type="EMBL" id="BMXI01000009">
    <property type="protein sequence ID" value="GHC55492.1"/>
    <property type="molecule type" value="Genomic_DNA"/>
</dbReference>